<dbReference type="OrthoDB" id="32553at2"/>
<organism evidence="2 3">
    <name type="scientific">Holospora elegans E1</name>
    <dbReference type="NCBI Taxonomy" id="1427503"/>
    <lineage>
        <taxon>Bacteria</taxon>
        <taxon>Pseudomonadati</taxon>
        <taxon>Pseudomonadota</taxon>
        <taxon>Alphaproteobacteria</taxon>
        <taxon>Holosporales</taxon>
        <taxon>Holosporaceae</taxon>
        <taxon>Holospora</taxon>
    </lineage>
</organism>
<dbReference type="STRING" id="1427503.HE1_00036"/>
<sequence>MEKYAQNDFADGKIKTILENLLEKLIVDPDYEELMIDSSYIKVHPYAAGGKEGSRIPAQKGLNTKLNMAVDAQGIPVRVIITSGIVANCKQTSQRVEGISAQNLLASKGYCTNRIVDEVRKNNMNPFISQ</sequence>
<reference evidence="2 3" key="1">
    <citation type="journal article" date="2014" name="FEMS Microbiol. Lett.">
        <title>Draft genome sequences of three Holospora species (Holospora obtusa, Holospora undulata, and Holospora elegans), endonuclear symbiotic bacteria of the ciliate Paramecium caudatum.</title>
        <authorList>
            <person name="Dohra H."/>
            <person name="Tanaka K."/>
            <person name="Suzuki T."/>
            <person name="Fujishima M."/>
            <person name="Suzuki H."/>
        </authorList>
    </citation>
    <scope>NUCLEOTIDE SEQUENCE [LARGE SCALE GENOMIC DNA]</scope>
    <source>
        <strain evidence="2 3">E1</strain>
    </source>
</reference>
<dbReference type="GO" id="GO:0003677">
    <property type="term" value="F:DNA binding"/>
    <property type="evidence" value="ECO:0007669"/>
    <property type="project" value="InterPro"/>
</dbReference>
<evidence type="ECO:0000313" key="2">
    <source>
        <dbReference type="EMBL" id="GAJ45727.1"/>
    </source>
</evidence>
<dbReference type="InterPro" id="IPR002559">
    <property type="entry name" value="Transposase_11"/>
</dbReference>
<dbReference type="AlphaFoldDB" id="A0A023DX18"/>
<protein>
    <submittedName>
        <fullName evidence="2">Transposase</fullName>
    </submittedName>
</protein>
<feature type="domain" description="Transposase IS4-like" evidence="1">
    <location>
        <begin position="30"/>
        <end position="128"/>
    </location>
</feature>
<dbReference type="Proteomes" id="UP000024842">
    <property type="component" value="Unassembled WGS sequence"/>
</dbReference>
<evidence type="ECO:0000259" key="1">
    <source>
        <dbReference type="Pfam" id="PF01609"/>
    </source>
</evidence>
<dbReference type="GO" id="GO:0006313">
    <property type="term" value="P:DNA transposition"/>
    <property type="evidence" value="ECO:0007669"/>
    <property type="project" value="InterPro"/>
</dbReference>
<dbReference type="RefSeq" id="WP_052567118.1">
    <property type="nucleotide sequence ID" value="NZ_BAUP01000012.1"/>
</dbReference>
<dbReference type="Pfam" id="PF01609">
    <property type="entry name" value="DDE_Tnp_1"/>
    <property type="match status" value="1"/>
</dbReference>
<accession>A0A023DX18</accession>
<name>A0A023DX18_9PROT</name>
<dbReference type="EMBL" id="BAUP01000012">
    <property type="protein sequence ID" value="GAJ45727.1"/>
    <property type="molecule type" value="Genomic_DNA"/>
</dbReference>
<keyword evidence="3" id="KW-1185">Reference proteome</keyword>
<gene>
    <name evidence="2" type="ORF">HE1_00036</name>
</gene>
<evidence type="ECO:0000313" key="3">
    <source>
        <dbReference type="Proteomes" id="UP000024842"/>
    </source>
</evidence>
<proteinExistence type="predicted"/>
<dbReference type="GO" id="GO:0004803">
    <property type="term" value="F:transposase activity"/>
    <property type="evidence" value="ECO:0007669"/>
    <property type="project" value="InterPro"/>
</dbReference>
<comment type="caution">
    <text evidence="2">The sequence shown here is derived from an EMBL/GenBank/DDBJ whole genome shotgun (WGS) entry which is preliminary data.</text>
</comment>